<comment type="caution">
    <text evidence="2">The sequence shown here is derived from an EMBL/GenBank/DDBJ whole genome shotgun (WGS) entry which is preliminary data.</text>
</comment>
<dbReference type="Proteomes" id="UP000239590">
    <property type="component" value="Unassembled WGS sequence"/>
</dbReference>
<evidence type="ECO:0000313" key="2">
    <source>
        <dbReference type="EMBL" id="PQA56060.1"/>
    </source>
</evidence>
<dbReference type="Pfam" id="PF13561">
    <property type="entry name" value="adh_short_C2"/>
    <property type="match status" value="1"/>
</dbReference>
<accession>A0A2S7II36</accession>
<dbReference type="InterPro" id="IPR036291">
    <property type="entry name" value="NAD(P)-bd_dom_sf"/>
</dbReference>
<dbReference type="FunFam" id="3.40.50.720:FF:000084">
    <property type="entry name" value="Short-chain dehydrogenase reductase"/>
    <property type="match status" value="1"/>
</dbReference>
<reference evidence="3" key="1">
    <citation type="submission" date="2018-02" db="EMBL/GenBank/DDBJ databases">
        <title>Genome sequencing of Solimonas sp. HR-BB.</title>
        <authorList>
            <person name="Lee Y."/>
            <person name="Jeon C.O."/>
        </authorList>
    </citation>
    <scope>NUCLEOTIDE SEQUENCE [LARGE SCALE GENOMIC DNA]</scope>
    <source>
        <strain evidence="3">HR-U</strain>
    </source>
</reference>
<gene>
    <name evidence="2" type="ORF">C5O19_17010</name>
</gene>
<comment type="similarity">
    <text evidence="1">Belongs to the short-chain dehydrogenases/reductases (SDR) family.</text>
</comment>
<organism evidence="2 3">
    <name type="scientific">Siphonobacter curvatus</name>
    <dbReference type="NCBI Taxonomy" id="2094562"/>
    <lineage>
        <taxon>Bacteria</taxon>
        <taxon>Pseudomonadati</taxon>
        <taxon>Bacteroidota</taxon>
        <taxon>Cytophagia</taxon>
        <taxon>Cytophagales</taxon>
        <taxon>Cytophagaceae</taxon>
        <taxon>Siphonobacter</taxon>
    </lineage>
</organism>
<dbReference type="AlphaFoldDB" id="A0A2S7II36"/>
<dbReference type="InterPro" id="IPR002347">
    <property type="entry name" value="SDR_fam"/>
</dbReference>
<dbReference type="PANTHER" id="PTHR42879:SF6">
    <property type="entry name" value="NADPH-DEPENDENT REDUCTASE BACG"/>
    <property type="match status" value="1"/>
</dbReference>
<sequence>MDLNLHNKTALVCGSTQGLGWATAQELALLGANVILLARNEKTLQEKLSLLAKANDQHHSYLVADFTYPQQVQQAVRTALAEHSTIHILINNTGGPAGGSILEAKPESFLQGFNSHLICNQLLVQLLVPGMKEAGYGRIVNVISTSVKAPLAGLGVSNTIRGAVASWSKTLATELGPWGITVNNVLPGYTDTSRLTSLAESRAQKEGKTAEEVKQEMAQGVPLRRIGKPEEFGAAAAFLCTPAAAYINGINLPVDGGRLDCL</sequence>
<dbReference type="SUPFAM" id="SSF51735">
    <property type="entry name" value="NAD(P)-binding Rossmann-fold domains"/>
    <property type="match status" value="1"/>
</dbReference>
<evidence type="ECO:0000256" key="1">
    <source>
        <dbReference type="ARBA" id="ARBA00006484"/>
    </source>
</evidence>
<dbReference type="CDD" id="cd05344">
    <property type="entry name" value="BKR_like_SDR_like"/>
    <property type="match status" value="1"/>
</dbReference>
<dbReference type="RefSeq" id="WP_104714616.1">
    <property type="nucleotide sequence ID" value="NZ_PTRA01000003.1"/>
</dbReference>
<name>A0A2S7II36_9BACT</name>
<dbReference type="InterPro" id="IPR050259">
    <property type="entry name" value="SDR"/>
</dbReference>
<dbReference type="EMBL" id="PTRA01000003">
    <property type="protein sequence ID" value="PQA56060.1"/>
    <property type="molecule type" value="Genomic_DNA"/>
</dbReference>
<keyword evidence="3" id="KW-1185">Reference proteome</keyword>
<dbReference type="PRINTS" id="PR00081">
    <property type="entry name" value="GDHRDH"/>
</dbReference>
<protein>
    <submittedName>
        <fullName evidence="2">Short-chain dehydrogenase</fullName>
    </submittedName>
</protein>
<dbReference type="PANTHER" id="PTHR42879">
    <property type="entry name" value="3-OXOACYL-(ACYL-CARRIER-PROTEIN) REDUCTASE"/>
    <property type="match status" value="1"/>
</dbReference>
<evidence type="ECO:0000313" key="3">
    <source>
        <dbReference type="Proteomes" id="UP000239590"/>
    </source>
</evidence>
<proteinExistence type="inferred from homology"/>
<dbReference type="OrthoDB" id="9804774at2"/>
<dbReference type="Gene3D" id="3.40.50.720">
    <property type="entry name" value="NAD(P)-binding Rossmann-like Domain"/>
    <property type="match status" value="1"/>
</dbReference>